<sequence>MELHLEVVLSSSIKRKKPWPRFCWLGKEKESVFLLDDKRISEINMVSGRTKKKIPKIHPFLNRVVTMASSHNGVWLCGLLVSGELFLWNRDKDLLKTAPAVPEILQLVAALQGNATRLSLQVSGDGLRVLVVAVTGQVFLWECMSIQDLAGVRDGVVRGRWSHVHPLEDSILPSAQDKEASQHTIFVKTEDMGDSCLSAFVFTTGVKLIITCLKIVWDEAPVSSEGYNIEWVTKTYTMSCLTPPCKPVRSRGALVPAFSPDGRLLAVVLNQRQPKATQMLFVSTQNFVSVSSGLGGCGSKKLEIPSKYIRSYWVGSVCWSPDSLFLACVLKRGSLLMVSRLTGLLTLTSSGCSVDFGPAQFLPLHPLVTYRPHLSPGKGEASLSSSSQSVRDVLRQRYSVTWHPRLLYLIVSDGYMATVMRVLGKPSAALLLKDLLKNTTQDLEKASGKLEKSQGGVTAWLNSVSCLSFGRSLEEFKPNPTDSVLSTNTEGSNLPPFLQEQGTLNATKELLEKVQTFLEDDSDVDGPPAGSHLAEGGRLEFASMFDTVHALDTQTDAAFFASPDFEKECVKTPGIHRELGRIQSKLLTAWAFAMSLGNTVENRPLLLKHNLCCMLRFAALLQLIPGSVVQAGKKKISVQACLLRLLKALLIFLPWDGIHSDGPHCLGLLVSFSQQLIRLLLTPKPESLQTGQCILSSCSLSTVLLILQEVSDSLDHAYSLQQRVVWLSAGKDSQPHLCTLDMHHVPQLQDRKEEKSSVTREAQPLPHRPSSRLLGVWQWVYRVTQEYVEELRNLKDCEGWEEEQHQLTGIMSQIQVAIQATGATLEEGPVLLTCPGEQLYLFGSYLKSDKAWRSQICEENLKCSDRRVFKETQLCLALLYSLLSQYRLRDAQEFGDHMSRLILERAGHQKSPQSSDWFPCPWLPVDLHNDAARAVVQNLGRYMASYFTNQPLYVCPPHHVAFLPPLHLPRALTVGRLVPLCQEEVSRAVRQQHLSEVWTVEYTQDLLLLGGLLPESVWLAYHLGDWKTAVSLSLAYTNYCCEKPDSILLRRRELHLPVELEAKTIFQVELERLLGSRFNSQECKDDVSLTEPLEGQNWDVLQLSSQEILKASVMAGVDVISSPLSSLLDAAKTLCVSLPLLVPNGLYLPSPPLYCPQPSPSTQDHIGQFSEVALRHRVSGVLQRLLLLLRSAHCCHPAAQWYIGHLWHSRRMLLKMKKKYAYPSLDDEYVFPEGLKKVVTHAGFFRKTPDKKHLDSDTIHIITCFRELCALCWMLHIRDQLSVSCRKYQALRQHGRHEEIPVGPEMTSACVDALSWACRFLPFSCFLGVEEMLQDLLLSLLSELPSLSQAADTLVRAFLEEEESVRVPLREKYKSLLQRVKRCSVLEGDDEELLMTLIQDKRRLRQKHLRRLQRHLAPPELHLWEKQEEEEDRESKHGMALLRQLSLGTSLSSWTLSDPGSPQMCSEEDTEDNTSEAAPPETHCRATSRGIKAKRGRDDAKQAKAESKRVQSECHPGGSSEDEQPSPPVFGVWEFELEDEEYLNFLELFFSYVLEKGGADEGELPLLKSFSSKLKERELHSLTFDVLTTVHRRQRDTHHLVRKHPGSDPPVFRAGCCYKPVKQDVKSELQLSAVSTEEPISRAAVGKKGLFGQHQRNGLSLAQRMKRGNAGFKTNPIQSAGRQSESVIFGSSTSMEAAVELQQSLDPKLEAQFPQLGRLLEWMVRWADRRVLVPPNSHGQREENEGTAKEGVMIRVKASAPAILTSLSLLWHRHAALLGDDLGACIPLPPTRRTVTPVLQPDVDRKLERESSVDTGYPGSANTPITGIDDSTQQAEPFIGPPTHEAEDLASVRTPLFHEPHQVTLDAQQREASSQLCLHDLHVSPERADKLCGSEDLETPSSTSSGNIFGIPETSLKLQDLDFSKHAEDISSTSSLSNQSEKTQGDLTPESQDLPTVSSEAELSASAQMPLPNTPVDPPRLQSLPNTPVDPPRLQSLPNTPVDPPRLQSLPNTPVDPPRLQSLPNTPVDPPRLQSLPNTPVDPLNVQPQSSTTGAPASDFIGPDQTPFTQCPPLRQRLGEDLFRLVQNINYMSLMEVLGASYSNLQLAQQSYSLSQSNVNISQPNVPASQPVSLFPQPSTLPVQTAPQRQACGPQLGFSHKANMATNQAARHSTENLSSPGCHHPDHNQSSIYPPSTADAAVGHQDLQPLSVQAAELNFKECRSLIPPSQGLLATTDNGHDTSVFPPANANPQKEPAAQVWGVKILNLHPSATSHPASHYPPTQIGHATNPGTHTGSKWTEDKKTSYSIPKRLLSLISLPSPTQPRIEKSERTREQEFPLLPPVTTAHTPAPVQGLRLLRCTSAPQGNIMFPKIAPAPSSRPCALIAAPIREVPMLKLLQIQSGVRMMSPMVPPSASVTPLISLEEEFKASVGRKQSAKAAQGQLHVTPNAAADTLPSCISSKRQKRREEKEGRSKTEVTFRPNDSIIPATEPVNEEPAAKEAVTRGGDASIPCGSSESFLTGQMLLDKAMSTSAELHAFASTCKNPPECHDAFTNTEPARSPVLVDKAVSVSSPTSQSPGNQKFCTEREKIPEWPEKDLVSNGRQFLSVVDLEGKTLHEDLPLHLSPGGTEFTPIYKSSPTSAQLHLLATSVIRSSAATSEPQPNVPVVADLQQRTTHTVVADESPSLSHIETNGDAEKVAAEEVKSELCRAINSQMVAPPRASSNPSTAWFSSHLTELDAQLAAVQRIADSLEKDFSNTKMLVKSTETTSVSPLNVKNAGAVKKTVRLALPREAWTPRQSISSHASVFEDSEENLAKESVAPNKLWSFYPTSSQGPSNRHHSQETRIEPDTSGISSLLEESENLGQSGLSDTFEILDELVREGFLSPPDLDWTDSQTEQDSRLDRQQSRWMPQNRTLQEDKRKELRTWMRKKQRERLAVYQKHRESLRQRENKPFSTAVTVKPKTKNLAAIQKMRVEKETNLLLEQYSQRTREACSLAGSISSNSVALLNNSMSEGPSLSKATRSSSALPPNDRQRDSSQTTCVEKNLDSGQGRSQSALWSAAKISDYRKRLGLHRPVTSLPKDRMSQVTRRGMLHDPRSQTKLHSANQSEERLVGHQRTMELSRSIGRTPAGRGIPGELTRMEEDNIMNVLESTSGDRNLLGPEEYLLDKDTGTRRGDADMDWLDNLSETSSCLSKIDWAAIDRMTAEA</sequence>
<dbReference type="GO" id="GO:0060271">
    <property type="term" value="P:cilium assembly"/>
    <property type="evidence" value="ECO:0007669"/>
    <property type="project" value="TreeGrafter"/>
</dbReference>
<dbReference type="KEGG" id="tru:101079820"/>
<evidence type="ECO:0008006" key="4">
    <source>
        <dbReference type="Google" id="ProtNLM"/>
    </source>
</evidence>
<dbReference type="PANTHER" id="PTHR14492">
    <property type="entry name" value="JBTS17"/>
    <property type="match status" value="1"/>
</dbReference>
<dbReference type="Ensembl" id="ENSTRUT00000088943.1">
    <property type="protein sequence ID" value="ENSTRUP00000059170.1"/>
    <property type="gene ID" value="ENSTRUG00000031950.1"/>
</dbReference>
<proteinExistence type="predicted"/>
<feature type="compositionally biased region" description="Basic and acidic residues" evidence="1">
    <location>
        <begin position="1496"/>
        <end position="1512"/>
    </location>
</feature>
<feature type="compositionally biased region" description="Polar residues" evidence="1">
    <location>
        <begin position="3014"/>
        <end position="3031"/>
    </location>
</feature>
<feature type="region of interest" description="Disordered" evidence="1">
    <location>
        <begin position="2829"/>
        <end position="2851"/>
    </location>
</feature>
<feature type="compositionally biased region" description="Polar residues" evidence="1">
    <location>
        <begin position="1930"/>
        <end position="1967"/>
    </location>
</feature>
<feature type="region of interest" description="Disordered" evidence="1">
    <location>
        <begin position="2165"/>
        <end position="2199"/>
    </location>
</feature>
<organism evidence="2 3">
    <name type="scientific">Takifugu rubripes</name>
    <name type="common">Japanese pufferfish</name>
    <name type="synonym">Fugu rubripes</name>
    <dbReference type="NCBI Taxonomy" id="31033"/>
    <lineage>
        <taxon>Eukaryota</taxon>
        <taxon>Metazoa</taxon>
        <taxon>Chordata</taxon>
        <taxon>Craniata</taxon>
        <taxon>Vertebrata</taxon>
        <taxon>Euteleostomi</taxon>
        <taxon>Actinopterygii</taxon>
        <taxon>Neopterygii</taxon>
        <taxon>Teleostei</taxon>
        <taxon>Neoteleostei</taxon>
        <taxon>Acanthomorphata</taxon>
        <taxon>Eupercaria</taxon>
        <taxon>Tetraodontiformes</taxon>
        <taxon>Tetradontoidea</taxon>
        <taxon>Tetraodontidae</taxon>
        <taxon>Takifugu</taxon>
    </lineage>
</organism>
<feature type="compositionally biased region" description="Polar residues" evidence="1">
    <location>
        <begin position="2046"/>
        <end position="2055"/>
    </location>
</feature>
<feature type="compositionally biased region" description="Polar residues" evidence="1">
    <location>
        <begin position="1820"/>
        <end position="1835"/>
    </location>
</feature>
<feature type="compositionally biased region" description="Polar residues" evidence="1">
    <location>
        <begin position="3040"/>
        <end position="3058"/>
    </location>
</feature>
<feature type="compositionally biased region" description="Basic and acidic residues" evidence="1">
    <location>
        <begin position="2467"/>
        <end position="2479"/>
    </location>
</feature>
<dbReference type="OrthoDB" id="5974632at2759"/>
<reference evidence="2" key="2">
    <citation type="submission" date="2025-08" db="UniProtKB">
        <authorList>
            <consortium name="Ensembl"/>
        </authorList>
    </citation>
    <scope>IDENTIFICATION</scope>
</reference>
<accession>A0A674MDP9</accession>
<feature type="compositionally biased region" description="Polar residues" evidence="1">
    <location>
        <begin position="2165"/>
        <end position="2179"/>
    </location>
</feature>
<feature type="region of interest" description="Disordered" evidence="1">
    <location>
        <begin position="2889"/>
        <end position="2910"/>
    </location>
</feature>
<dbReference type="InterPro" id="IPR036322">
    <property type="entry name" value="WD40_repeat_dom_sf"/>
</dbReference>
<dbReference type="CTD" id="65250"/>
<dbReference type="GO" id="GO:0035869">
    <property type="term" value="C:ciliary transition zone"/>
    <property type="evidence" value="ECO:0007669"/>
    <property type="project" value="TreeGrafter"/>
</dbReference>
<feature type="compositionally biased region" description="Polar residues" evidence="1">
    <location>
        <begin position="2286"/>
        <end position="2298"/>
    </location>
</feature>
<dbReference type="RefSeq" id="XP_011603209.2">
    <property type="nucleotide sequence ID" value="XM_011604907.2"/>
</dbReference>
<dbReference type="SUPFAM" id="SSF50978">
    <property type="entry name" value="WD40 repeat-like"/>
    <property type="match status" value="1"/>
</dbReference>
<reference evidence="2 3" key="1">
    <citation type="journal article" date="2011" name="Genome Biol. Evol.">
        <title>Integration of the genetic map and genome assembly of fugu facilitates insights into distinct features of genome evolution in teleosts and mammals.</title>
        <authorList>
            <person name="Kai W."/>
            <person name="Kikuchi K."/>
            <person name="Tohari S."/>
            <person name="Chew A.K."/>
            <person name="Tay A."/>
            <person name="Fujiwara A."/>
            <person name="Hosoya S."/>
            <person name="Suetake H."/>
            <person name="Naruse K."/>
            <person name="Brenner S."/>
            <person name="Suzuki Y."/>
            <person name="Venkatesh B."/>
        </authorList>
    </citation>
    <scope>NUCLEOTIDE SEQUENCE [LARGE SCALE GENOMIC DNA]</scope>
</reference>
<feature type="region of interest" description="Disordered" evidence="1">
    <location>
        <begin position="3014"/>
        <end position="3058"/>
    </location>
</feature>
<dbReference type="GeneID" id="101079820"/>
<protein>
    <recommendedName>
        <fullName evidence="4">Ciliogenesis and planar polarity effector 1</fullName>
    </recommendedName>
</protein>
<dbReference type="GeneTree" id="ENSGT00800000124150"/>
<dbReference type="InterPro" id="IPR028236">
    <property type="entry name" value="CPLANE1"/>
</dbReference>
<feature type="region of interest" description="Disordered" evidence="1">
    <location>
        <begin position="1804"/>
        <end position="1844"/>
    </location>
</feature>
<feature type="region of interest" description="Disordered" evidence="1">
    <location>
        <begin position="1929"/>
        <end position="2061"/>
    </location>
</feature>
<reference evidence="2" key="3">
    <citation type="submission" date="2025-09" db="UniProtKB">
        <authorList>
            <consortium name="Ensembl"/>
        </authorList>
    </citation>
    <scope>IDENTIFICATION</scope>
</reference>
<dbReference type="Proteomes" id="UP000005226">
    <property type="component" value="Chromosome 6"/>
</dbReference>
<feature type="region of interest" description="Disordered" evidence="1">
    <location>
        <begin position="1453"/>
        <end position="1527"/>
    </location>
</feature>
<dbReference type="PANTHER" id="PTHR14492:SF4">
    <property type="entry name" value="CILIOGENESIS AND PLANAR POLARITY EFFECTOR 1"/>
    <property type="match status" value="1"/>
</dbReference>
<dbReference type="InParanoid" id="A0A674MDP9"/>
<evidence type="ECO:0000313" key="2">
    <source>
        <dbReference type="Ensembl" id="ENSTRUP00000059170.1"/>
    </source>
</evidence>
<evidence type="ECO:0000313" key="3">
    <source>
        <dbReference type="Proteomes" id="UP000005226"/>
    </source>
</evidence>
<evidence type="ECO:0000256" key="1">
    <source>
        <dbReference type="SAM" id="MobiDB-lite"/>
    </source>
</evidence>
<feature type="region of interest" description="Disordered" evidence="1">
    <location>
        <begin position="2440"/>
        <end position="2498"/>
    </location>
</feature>
<keyword evidence="3" id="KW-1185">Reference proteome</keyword>
<dbReference type="Pfam" id="PF15392">
    <property type="entry name" value="Joubert"/>
    <property type="match status" value="1"/>
</dbReference>
<gene>
    <name evidence="2" type="primary">cplane1</name>
</gene>
<feature type="region of interest" description="Disordered" evidence="1">
    <location>
        <begin position="2273"/>
        <end position="2301"/>
    </location>
</feature>
<name>A0A674MDP9_TAKRU</name>
<dbReference type="OMA" id="QYWDVRY"/>
<feature type="region of interest" description="Disordered" evidence="1">
    <location>
        <begin position="3088"/>
        <end position="3117"/>
    </location>
</feature>